<comment type="caution">
    <text evidence="10">The sequence shown here is derived from an EMBL/GenBank/DDBJ whole genome shotgun (WGS) entry which is preliminary data.</text>
</comment>
<organism evidence="10 11">
    <name type="scientific">Kitasatospora phosalacinea</name>
    <dbReference type="NCBI Taxonomy" id="2065"/>
    <lineage>
        <taxon>Bacteria</taxon>
        <taxon>Bacillati</taxon>
        <taxon>Actinomycetota</taxon>
        <taxon>Actinomycetes</taxon>
        <taxon>Kitasatosporales</taxon>
        <taxon>Streptomycetaceae</taxon>
        <taxon>Kitasatospora</taxon>
    </lineage>
</organism>
<keyword evidence="5 8" id="KW-1133">Transmembrane helix</keyword>
<name>A0A9W6PQ99_9ACTN</name>
<dbReference type="GO" id="GO:0033281">
    <property type="term" value="C:TAT protein transport complex"/>
    <property type="evidence" value="ECO:0007669"/>
    <property type="project" value="UniProtKB-UniRule"/>
</dbReference>
<sequence length="90" mass="9366">MPEMRLLSPGSLLLVTVFAVLLFGGKRLPDAARALGRSLRILKSEGKALRREFDSGREAAAPPSGSAAAPAEPDRVVKAAPGASRTDRAA</sequence>
<keyword evidence="2 8" id="KW-0813">Transport</keyword>
<feature type="compositionally biased region" description="Low complexity" evidence="9">
    <location>
        <begin position="58"/>
        <end position="71"/>
    </location>
</feature>
<comment type="function">
    <text evidence="8">Part of the twin-arginine translocation (Tat) system that transports large folded proteins containing a characteristic twin-arginine motif in their signal peptide across membranes. TatA could form the protein-conducting channel of the Tat system.</text>
</comment>
<proteinExistence type="inferred from homology"/>
<dbReference type="Gene3D" id="1.20.5.3310">
    <property type="match status" value="1"/>
</dbReference>
<comment type="subcellular location">
    <subcellularLocation>
        <location evidence="8">Cell membrane</location>
        <topology evidence="8">Single-pass membrane protein</topology>
    </subcellularLocation>
    <subcellularLocation>
        <location evidence="1">Membrane</location>
        <topology evidence="1">Single-pass membrane protein</topology>
    </subcellularLocation>
</comment>
<evidence type="ECO:0000313" key="11">
    <source>
        <dbReference type="Proteomes" id="UP001165143"/>
    </source>
</evidence>
<comment type="subunit">
    <text evidence="8">The Tat system comprises two distinct complexes: a TatABC complex, containing multiple copies of TatA, TatB and TatC subunits, and a separate TatA complex, containing only TatA subunits. Substrates initially bind to the TatABC complex, which probably triggers association of the separate TatA complex to form the active translocon.</text>
</comment>
<comment type="similarity">
    <text evidence="8">Belongs to the TatA/E family.</text>
</comment>
<evidence type="ECO:0000256" key="4">
    <source>
        <dbReference type="ARBA" id="ARBA00022927"/>
    </source>
</evidence>
<reference evidence="10" key="1">
    <citation type="submission" date="2023-02" db="EMBL/GenBank/DDBJ databases">
        <title>Kitasatospora phosalacinea NBRC 14362.</title>
        <authorList>
            <person name="Ichikawa N."/>
            <person name="Sato H."/>
            <person name="Tonouchi N."/>
        </authorList>
    </citation>
    <scope>NUCLEOTIDE SEQUENCE</scope>
    <source>
        <strain evidence="10">NBRC 14362</strain>
    </source>
</reference>
<keyword evidence="4 8" id="KW-0653">Protein transport</keyword>
<dbReference type="Pfam" id="PF02416">
    <property type="entry name" value="TatA_B_E"/>
    <property type="match status" value="1"/>
</dbReference>
<keyword evidence="6 8" id="KW-0811">Translocation</keyword>
<evidence type="ECO:0000313" key="10">
    <source>
        <dbReference type="EMBL" id="GLW59181.1"/>
    </source>
</evidence>
<protein>
    <recommendedName>
        <fullName evidence="8">Sec-independent protein translocase protein TatA</fullName>
    </recommendedName>
</protein>
<feature type="region of interest" description="Disordered" evidence="9">
    <location>
        <begin position="54"/>
        <end position="90"/>
    </location>
</feature>
<dbReference type="GO" id="GO:0043953">
    <property type="term" value="P:protein transport by the Tat complex"/>
    <property type="evidence" value="ECO:0007669"/>
    <property type="project" value="UniProtKB-UniRule"/>
</dbReference>
<dbReference type="InterPro" id="IPR006312">
    <property type="entry name" value="TatA/E"/>
</dbReference>
<dbReference type="GO" id="GO:0008320">
    <property type="term" value="F:protein transmembrane transporter activity"/>
    <property type="evidence" value="ECO:0007669"/>
    <property type="project" value="UniProtKB-UniRule"/>
</dbReference>
<keyword evidence="7 8" id="KW-0472">Membrane</keyword>
<keyword evidence="3 8" id="KW-0812">Transmembrane</keyword>
<dbReference type="HAMAP" id="MF_00236">
    <property type="entry name" value="TatA_E"/>
    <property type="match status" value="1"/>
</dbReference>
<evidence type="ECO:0000256" key="2">
    <source>
        <dbReference type="ARBA" id="ARBA00022448"/>
    </source>
</evidence>
<keyword evidence="8" id="KW-1003">Cell membrane</keyword>
<evidence type="ECO:0000256" key="5">
    <source>
        <dbReference type="ARBA" id="ARBA00022989"/>
    </source>
</evidence>
<evidence type="ECO:0000256" key="3">
    <source>
        <dbReference type="ARBA" id="ARBA00022692"/>
    </source>
</evidence>
<evidence type="ECO:0000256" key="1">
    <source>
        <dbReference type="ARBA" id="ARBA00004167"/>
    </source>
</evidence>
<dbReference type="AlphaFoldDB" id="A0A9W6PQ99"/>
<dbReference type="EMBL" id="BSRX01000070">
    <property type="protein sequence ID" value="GLW59181.1"/>
    <property type="molecule type" value="Genomic_DNA"/>
</dbReference>
<accession>A0A9W6PQ99</accession>
<dbReference type="Proteomes" id="UP001165143">
    <property type="component" value="Unassembled WGS sequence"/>
</dbReference>
<evidence type="ECO:0000256" key="6">
    <source>
        <dbReference type="ARBA" id="ARBA00023010"/>
    </source>
</evidence>
<evidence type="ECO:0000256" key="7">
    <source>
        <dbReference type="ARBA" id="ARBA00023136"/>
    </source>
</evidence>
<evidence type="ECO:0000256" key="8">
    <source>
        <dbReference type="HAMAP-Rule" id="MF_00236"/>
    </source>
</evidence>
<evidence type="ECO:0000256" key="9">
    <source>
        <dbReference type="SAM" id="MobiDB-lite"/>
    </source>
</evidence>
<dbReference type="InterPro" id="IPR003369">
    <property type="entry name" value="TatA/B/E"/>
</dbReference>
<gene>
    <name evidence="8 10" type="primary">tatA</name>
    <name evidence="10" type="ORF">Kpho01_71910</name>
</gene>